<dbReference type="PROSITE" id="PS50090">
    <property type="entry name" value="MYB_LIKE"/>
    <property type="match status" value="3"/>
</dbReference>
<dbReference type="GO" id="GO:0019185">
    <property type="term" value="C:snRNA-activating protein complex"/>
    <property type="evidence" value="ECO:0007669"/>
    <property type="project" value="TreeGrafter"/>
</dbReference>
<gene>
    <name evidence="12" type="ORF">O0I10_007475</name>
</gene>
<dbReference type="GeneID" id="83214884"/>
<name>A0AAD7V1E0_9FUNG</name>
<keyword evidence="1" id="KW-0677">Repeat</keyword>
<feature type="region of interest" description="Disordered" evidence="7">
    <location>
        <begin position="157"/>
        <end position="197"/>
    </location>
</feature>
<sequence length="570" mass="63475">MFSTTFDFDQHAIPPTDLDDVKALAESTDARSTTSVQSSSFLSPAAGATTSLLHVQGSTGCLTGTLPTFTFIPNNHYQTQQLPTDMKHQQQSNSSCMQQVNFRNDEIIPMSSSMTNASHLQQVAQPENDILATFGLNPVQKHHHDLLKQLISDTNDTRLSPLTTNQQQHSHHHIPAPKRQCISIKPKPRSPRAPWSPEEDNLLRLAVQLYGDKTEKWSKIAACVPGRTNKNCRKRWFHSLDPSLRKGPWTEEEDQLLREGVMKYPNQWSKIADMLDGRTDDQCAKRWRESLDPTIDRSEWTAEEDEILVQKFGEYGSQWQKIAQHFEGRPGLHCRNRWRKLQRLMQIKDDKQREETSRLSASFIHTMIEGIQSSSPVTAQPPPIPTPAKALSSPPPPPAIAPPPPPPMSIEPLPPSPPSPLPPTPASFHMPPTSGFPILQHTHEPPSSLSDTSSLSSNISSSSILLTPRGPPSSSSDTPPNDIWSTSGSFIDVNPYGCDIPSCMETFSKSSGLFNHMKSAHPNLEAYDKPYRCAVPNCTKRYKNINGLQYHLRDAKGSSAHPNIIHSPVL</sequence>
<dbReference type="InterPro" id="IPR009057">
    <property type="entry name" value="Homeodomain-like_sf"/>
</dbReference>
<evidence type="ECO:0000259" key="11">
    <source>
        <dbReference type="PROSITE" id="PS51294"/>
    </source>
</evidence>
<evidence type="ECO:0000256" key="2">
    <source>
        <dbReference type="ARBA" id="ARBA00023015"/>
    </source>
</evidence>
<accession>A0AAD7V1E0</accession>
<dbReference type="GO" id="GO:0001006">
    <property type="term" value="F:RNA polymerase III type 3 promoter sequence-specific DNA binding"/>
    <property type="evidence" value="ECO:0007669"/>
    <property type="project" value="TreeGrafter"/>
</dbReference>
<feature type="compositionally biased region" description="Polar residues" evidence="7">
    <location>
        <begin position="157"/>
        <end position="168"/>
    </location>
</feature>
<keyword evidence="5" id="KW-0539">Nucleus</keyword>
<keyword evidence="6" id="KW-0863">Zinc-finger</keyword>
<keyword evidence="3" id="KW-0238">DNA-binding</keyword>
<dbReference type="SUPFAM" id="SSF46689">
    <property type="entry name" value="Homeodomain-like"/>
    <property type="match status" value="2"/>
</dbReference>
<keyword evidence="6" id="KW-0862">Zinc</keyword>
<keyword evidence="2" id="KW-0805">Transcription regulation</keyword>
<dbReference type="Pfam" id="PF13921">
    <property type="entry name" value="Myb_DNA-bind_6"/>
    <property type="match status" value="1"/>
</dbReference>
<dbReference type="RefSeq" id="XP_058341791.1">
    <property type="nucleotide sequence ID" value="XM_058487491.1"/>
</dbReference>
<evidence type="ECO:0000256" key="7">
    <source>
        <dbReference type="SAM" id="MobiDB-lite"/>
    </source>
</evidence>
<dbReference type="PROSITE" id="PS50157">
    <property type="entry name" value="ZINC_FINGER_C2H2_2"/>
    <property type="match status" value="1"/>
</dbReference>
<dbReference type="GO" id="GO:0008270">
    <property type="term" value="F:zinc ion binding"/>
    <property type="evidence" value="ECO:0007669"/>
    <property type="project" value="UniProtKB-KW"/>
</dbReference>
<dbReference type="InterPro" id="IPR051575">
    <property type="entry name" value="Myb-like_DNA-bd"/>
</dbReference>
<feature type="domain" description="HTH myb-type" evidence="11">
    <location>
        <begin position="297"/>
        <end position="346"/>
    </location>
</feature>
<dbReference type="InterPro" id="IPR013087">
    <property type="entry name" value="Znf_C2H2_type"/>
</dbReference>
<dbReference type="Pfam" id="PF00249">
    <property type="entry name" value="Myb_DNA-binding"/>
    <property type="match status" value="1"/>
</dbReference>
<dbReference type="PROSITE" id="PS00028">
    <property type="entry name" value="ZINC_FINGER_C2H2_1"/>
    <property type="match status" value="1"/>
</dbReference>
<proteinExistence type="predicted"/>
<feature type="domain" description="Myb-like" evidence="8">
    <location>
        <begin position="292"/>
        <end position="342"/>
    </location>
</feature>
<dbReference type="InterPro" id="IPR017930">
    <property type="entry name" value="Myb_dom"/>
</dbReference>
<feature type="domain" description="HTH myb-type" evidence="11">
    <location>
        <begin position="241"/>
        <end position="295"/>
    </location>
</feature>
<evidence type="ECO:0000259" key="10">
    <source>
        <dbReference type="PROSITE" id="PS51293"/>
    </source>
</evidence>
<reference evidence="12 13" key="1">
    <citation type="submission" date="2023-03" db="EMBL/GenBank/DDBJ databases">
        <title>Genome sequence of Lichtheimia ornata CBS 291.66.</title>
        <authorList>
            <person name="Mohabir J.T."/>
            <person name="Shea T.P."/>
            <person name="Kurbessoian T."/>
            <person name="Berby B."/>
            <person name="Fontaine J."/>
            <person name="Livny J."/>
            <person name="Gnirke A."/>
            <person name="Stajich J.E."/>
            <person name="Cuomo C.A."/>
        </authorList>
    </citation>
    <scope>NUCLEOTIDE SEQUENCE [LARGE SCALE GENOMIC DNA]</scope>
    <source>
        <strain evidence="12">CBS 291.66</strain>
    </source>
</reference>
<dbReference type="Gene3D" id="3.30.160.60">
    <property type="entry name" value="Classic Zinc Finger"/>
    <property type="match status" value="1"/>
</dbReference>
<dbReference type="InterPro" id="IPR017884">
    <property type="entry name" value="SANT_dom"/>
</dbReference>
<evidence type="ECO:0000256" key="1">
    <source>
        <dbReference type="ARBA" id="ARBA00022737"/>
    </source>
</evidence>
<evidence type="ECO:0000313" key="13">
    <source>
        <dbReference type="Proteomes" id="UP001234581"/>
    </source>
</evidence>
<keyword evidence="4" id="KW-0804">Transcription</keyword>
<evidence type="ECO:0000256" key="6">
    <source>
        <dbReference type="PROSITE-ProRule" id="PRU00042"/>
    </source>
</evidence>
<comment type="caution">
    <text evidence="12">The sequence shown here is derived from an EMBL/GenBank/DDBJ whole genome shotgun (WGS) entry which is preliminary data.</text>
</comment>
<dbReference type="Gene3D" id="1.10.10.60">
    <property type="entry name" value="Homeodomain-like"/>
    <property type="match status" value="3"/>
</dbReference>
<dbReference type="GO" id="GO:0042795">
    <property type="term" value="P:snRNA transcription by RNA polymerase II"/>
    <property type="evidence" value="ECO:0007669"/>
    <property type="project" value="TreeGrafter"/>
</dbReference>
<evidence type="ECO:0000259" key="8">
    <source>
        <dbReference type="PROSITE" id="PS50090"/>
    </source>
</evidence>
<dbReference type="GO" id="GO:0042796">
    <property type="term" value="P:snRNA transcription by RNA polymerase III"/>
    <property type="evidence" value="ECO:0007669"/>
    <property type="project" value="TreeGrafter"/>
</dbReference>
<evidence type="ECO:0000313" key="12">
    <source>
        <dbReference type="EMBL" id="KAJ8656878.1"/>
    </source>
</evidence>
<feature type="region of interest" description="Disordered" evidence="7">
    <location>
        <begin position="374"/>
        <end position="483"/>
    </location>
</feature>
<dbReference type="InterPro" id="IPR001005">
    <property type="entry name" value="SANT/Myb"/>
</dbReference>
<dbReference type="PROSITE" id="PS51293">
    <property type="entry name" value="SANT"/>
    <property type="match status" value="1"/>
</dbReference>
<feature type="compositionally biased region" description="Pro residues" evidence="7">
    <location>
        <begin position="393"/>
        <end position="425"/>
    </location>
</feature>
<evidence type="ECO:0000256" key="5">
    <source>
        <dbReference type="ARBA" id="ARBA00023242"/>
    </source>
</evidence>
<dbReference type="CDD" id="cd00167">
    <property type="entry name" value="SANT"/>
    <property type="match status" value="3"/>
</dbReference>
<feature type="domain" description="C2H2-type" evidence="9">
    <location>
        <begin position="496"/>
        <end position="526"/>
    </location>
</feature>
<dbReference type="SMART" id="SM00355">
    <property type="entry name" value="ZnF_C2H2"/>
    <property type="match status" value="2"/>
</dbReference>
<feature type="domain" description="SANT" evidence="10">
    <location>
        <begin position="244"/>
        <end position="292"/>
    </location>
</feature>
<keyword evidence="13" id="KW-1185">Reference proteome</keyword>
<feature type="domain" description="Myb-like" evidence="8">
    <location>
        <begin position="241"/>
        <end position="291"/>
    </location>
</feature>
<evidence type="ECO:0000256" key="3">
    <source>
        <dbReference type="ARBA" id="ARBA00023125"/>
    </source>
</evidence>
<evidence type="ECO:0000256" key="4">
    <source>
        <dbReference type="ARBA" id="ARBA00023163"/>
    </source>
</evidence>
<organism evidence="12 13">
    <name type="scientific">Lichtheimia ornata</name>
    <dbReference type="NCBI Taxonomy" id="688661"/>
    <lineage>
        <taxon>Eukaryota</taxon>
        <taxon>Fungi</taxon>
        <taxon>Fungi incertae sedis</taxon>
        <taxon>Mucoromycota</taxon>
        <taxon>Mucoromycotina</taxon>
        <taxon>Mucoromycetes</taxon>
        <taxon>Mucorales</taxon>
        <taxon>Lichtheimiaceae</taxon>
        <taxon>Lichtheimia</taxon>
    </lineage>
</organism>
<protein>
    <submittedName>
        <fullName evidence="12">Uncharacterized protein</fullName>
    </submittedName>
</protein>
<dbReference type="FunFam" id="1.10.10.60:FF:000010">
    <property type="entry name" value="Transcriptional activator Myb isoform A"/>
    <property type="match status" value="1"/>
</dbReference>
<feature type="domain" description="HTH myb-type" evidence="11">
    <location>
        <begin position="187"/>
        <end position="236"/>
    </location>
</feature>
<feature type="compositionally biased region" description="Low complexity" evidence="7">
    <location>
        <begin position="447"/>
        <end position="480"/>
    </location>
</feature>
<dbReference type="GO" id="GO:0000978">
    <property type="term" value="F:RNA polymerase II cis-regulatory region sequence-specific DNA binding"/>
    <property type="evidence" value="ECO:0007669"/>
    <property type="project" value="TreeGrafter"/>
</dbReference>
<dbReference type="PANTHER" id="PTHR46621:SF1">
    <property type="entry name" value="SNRNA-ACTIVATING PROTEIN COMPLEX SUBUNIT 4"/>
    <property type="match status" value="1"/>
</dbReference>
<keyword evidence="6" id="KW-0479">Metal-binding</keyword>
<evidence type="ECO:0000259" key="9">
    <source>
        <dbReference type="PROSITE" id="PS50157"/>
    </source>
</evidence>
<dbReference type="SMART" id="SM00717">
    <property type="entry name" value="SANT"/>
    <property type="match status" value="3"/>
</dbReference>
<dbReference type="AlphaFoldDB" id="A0AAD7V1E0"/>
<dbReference type="EMBL" id="JARTCD010000036">
    <property type="protein sequence ID" value="KAJ8656878.1"/>
    <property type="molecule type" value="Genomic_DNA"/>
</dbReference>
<feature type="domain" description="Myb-like" evidence="8">
    <location>
        <begin position="187"/>
        <end position="240"/>
    </location>
</feature>
<dbReference type="Proteomes" id="UP001234581">
    <property type="component" value="Unassembled WGS sequence"/>
</dbReference>
<dbReference type="PANTHER" id="PTHR46621">
    <property type="entry name" value="SNRNA-ACTIVATING PROTEIN COMPLEX SUBUNIT 4"/>
    <property type="match status" value="1"/>
</dbReference>
<dbReference type="PROSITE" id="PS51294">
    <property type="entry name" value="HTH_MYB"/>
    <property type="match status" value="3"/>
</dbReference>